<accession>A0AAV6U3Z6</accession>
<dbReference type="Proteomes" id="UP000827092">
    <property type="component" value="Unassembled WGS sequence"/>
</dbReference>
<dbReference type="EMBL" id="JAFNEN010000643">
    <property type="protein sequence ID" value="KAG8179202.1"/>
    <property type="molecule type" value="Genomic_DNA"/>
</dbReference>
<sequence>MTIKHSEAKDTKSSANLTEFFSSIEEARNREKAVVDESRTLEKETLDNMRSREKDLVDKLGEIALQFSQRPAWFEPFVEHLPSSSPLLSVVASRPLALPEVSKIDVGPPTRTPLPTFEVIVELSKDKCKTADIEDLKKDLLRHCNVENVLIKINAIFNLNKGVKFLLDSLKDRELLMGYLGSSKYKDVNYYVPKKF</sequence>
<gene>
    <name evidence="1" type="ORF">JTE90_004030</name>
</gene>
<keyword evidence="2" id="KW-1185">Reference proteome</keyword>
<evidence type="ECO:0000313" key="2">
    <source>
        <dbReference type="Proteomes" id="UP000827092"/>
    </source>
</evidence>
<protein>
    <submittedName>
        <fullName evidence="1">Uncharacterized protein</fullName>
    </submittedName>
</protein>
<proteinExistence type="predicted"/>
<organism evidence="1 2">
    <name type="scientific">Oedothorax gibbosus</name>
    <dbReference type="NCBI Taxonomy" id="931172"/>
    <lineage>
        <taxon>Eukaryota</taxon>
        <taxon>Metazoa</taxon>
        <taxon>Ecdysozoa</taxon>
        <taxon>Arthropoda</taxon>
        <taxon>Chelicerata</taxon>
        <taxon>Arachnida</taxon>
        <taxon>Araneae</taxon>
        <taxon>Araneomorphae</taxon>
        <taxon>Entelegynae</taxon>
        <taxon>Araneoidea</taxon>
        <taxon>Linyphiidae</taxon>
        <taxon>Erigoninae</taxon>
        <taxon>Oedothorax</taxon>
    </lineage>
</organism>
<dbReference type="AlphaFoldDB" id="A0AAV6U3Z6"/>
<name>A0AAV6U3Z6_9ARAC</name>
<reference evidence="1 2" key="1">
    <citation type="journal article" date="2022" name="Nat. Ecol. Evol.">
        <title>A masculinizing supergene underlies an exaggerated male reproductive morph in a spider.</title>
        <authorList>
            <person name="Hendrickx F."/>
            <person name="De Corte Z."/>
            <person name="Sonet G."/>
            <person name="Van Belleghem S.M."/>
            <person name="Kostlbacher S."/>
            <person name="Vangestel C."/>
        </authorList>
    </citation>
    <scope>NUCLEOTIDE SEQUENCE [LARGE SCALE GENOMIC DNA]</scope>
    <source>
        <strain evidence="1">W744_W776</strain>
    </source>
</reference>
<evidence type="ECO:0000313" key="1">
    <source>
        <dbReference type="EMBL" id="KAG8179202.1"/>
    </source>
</evidence>
<comment type="caution">
    <text evidence="1">The sequence shown here is derived from an EMBL/GenBank/DDBJ whole genome shotgun (WGS) entry which is preliminary data.</text>
</comment>